<dbReference type="GeneID" id="114239797"/>
<evidence type="ECO:0000313" key="2">
    <source>
        <dbReference type="RefSeq" id="XP_028025992.1"/>
    </source>
</evidence>
<sequence>MFVVSPHIRQEWKCMATLIARFSNKPTSSEVLTAYLTQCNEPPWTSYFVKYSYVKDDQFGMSNFNWKVGSSNYQILRTGCFPYIKYHCSRKRAEDLNMSDKFMRIIKVANLGIPCLLYGLAATQLIRHEEIVHTSKGPVPIYFLLPEDKGSLH</sequence>
<dbReference type="RefSeq" id="XP_028025992.1">
    <property type="nucleotide sequence ID" value="XM_028170191.1"/>
</dbReference>
<organism evidence="1 2">
    <name type="scientific">Bombyx mandarina</name>
    <name type="common">Wild silk moth</name>
    <name type="synonym">Wild silkworm</name>
    <dbReference type="NCBI Taxonomy" id="7092"/>
    <lineage>
        <taxon>Eukaryota</taxon>
        <taxon>Metazoa</taxon>
        <taxon>Ecdysozoa</taxon>
        <taxon>Arthropoda</taxon>
        <taxon>Hexapoda</taxon>
        <taxon>Insecta</taxon>
        <taxon>Pterygota</taxon>
        <taxon>Neoptera</taxon>
        <taxon>Endopterygota</taxon>
        <taxon>Lepidoptera</taxon>
        <taxon>Glossata</taxon>
        <taxon>Ditrysia</taxon>
        <taxon>Bombycoidea</taxon>
        <taxon>Bombycidae</taxon>
        <taxon>Bombycinae</taxon>
        <taxon>Bombyx</taxon>
    </lineage>
</organism>
<gene>
    <name evidence="2" type="primary">LOC114239797</name>
</gene>
<dbReference type="PANTHER" id="PTHR34651">
    <property type="entry name" value="SIMILAR TO ENSANGP00000021391"/>
    <property type="match status" value="1"/>
</dbReference>
<dbReference type="OrthoDB" id="9970237at2759"/>
<dbReference type="AlphaFoldDB" id="A0A6J2JA39"/>
<dbReference type="Proteomes" id="UP000504629">
    <property type="component" value="Unplaced"/>
</dbReference>
<proteinExistence type="predicted"/>
<keyword evidence="1" id="KW-1185">Reference proteome</keyword>
<dbReference type="InterPro" id="IPR029245">
    <property type="entry name" value="DUF4528"/>
</dbReference>
<name>A0A6J2JA39_BOMMA</name>
<dbReference type="KEGG" id="bman:114239797"/>
<protein>
    <submittedName>
        <fullName evidence="2">Uncharacterized protein C15orf61 isoform X1</fullName>
    </submittedName>
</protein>
<evidence type="ECO:0000313" key="1">
    <source>
        <dbReference type="Proteomes" id="UP000504629"/>
    </source>
</evidence>
<reference evidence="2" key="1">
    <citation type="submission" date="2025-08" db="UniProtKB">
        <authorList>
            <consortium name="RefSeq"/>
        </authorList>
    </citation>
    <scope>IDENTIFICATION</scope>
    <source>
        <tissue evidence="2">Silk gland</tissue>
    </source>
</reference>
<dbReference type="Pfam" id="PF15031">
    <property type="entry name" value="DUF4528"/>
    <property type="match status" value="1"/>
</dbReference>
<dbReference type="PANTHER" id="PTHR34651:SF1">
    <property type="entry name" value="SIMILAR TO ENSANGP00000021391"/>
    <property type="match status" value="1"/>
</dbReference>
<accession>A0A6J2JA39</accession>